<protein>
    <submittedName>
        <fullName evidence="1">Uncharacterized protein</fullName>
    </submittedName>
</protein>
<reference evidence="1 2" key="1">
    <citation type="journal article" date="2019" name="Commun. Biol.">
        <title>The bagworm genome reveals a unique fibroin gene that provides high tensile strength.</title>
        <authorList>
            <person name="Kono N."/>
            <person name="Nakamura H."/>
            <person name="Ohtoshi R."/>
            <person name="Tomita M."/>
            <person name="Numata K."/>
            <person name="Arakawa K."/>
        </authorList>
    </citation>
    <scope>NUCLEOTIDE SEQUENCE [LARGE SCALE GENOMIC DNA]</scope>
</reference>
<dbReference type="AlphaFoldDB" id="A0A4C1X8W8"/>
<dbReference type="EMBL" id="BGZK01000783">
    <property type="protein sequence ID" value="GBP60251.1"/>
    <property type="molecule type" value="Genomic_DNA"/>
</dbReference>
<dbReference type="Proteomes" id="UP000299102">
    <property type="component" value="Unassembled WGS sequence"/>
</dbReference>
<name>A0A4C1X8W8_EUMVA</name>
<sequence length="191" mass="22124">MQEVRKYNWSDLMVKIKPSHKAFWGLAKALKTEGAVPTPTLRKFDNSIVFDDREKAVFSSIEQQCSENPQFDVEYVRWVKEEVRRRVSLPPKYDLDLITQDELTHHGTSGTLYYTGTLEVATIFKFMKDASERFFNIASSHPNPLLVSAVSYEPPPPHYFCRRPRNVLIDPPDDFTDEVEKLINVIKMAID</sequence>
<evidence type="ECO:0000313" key="1">
    <source>
        <dbReference type="EMBL" id="GBP60251.1"/>
    </source>
</evidence>
<keyword evidence="2" id="KW-1185">Reference proteome</keyword>
<dbReference type="OrthoDB" id="10050074at2759"/>
<organism evidence="1 2">
    <name type="scientific">Eumeta variegata</name>
    <name type="common">Bagworm moth</name>
    <name type="synonym">Eumeta japonica</name>
    <dbReference type="NCBI Taxonomy" id="151549"/>
    <lineage>
        <taxon>Eukaryota</taxon>
        <taxon>Metazoa</taxon>
        <taxon>Ecdysozoa</taxon>
        <taxon>Arthropoda</taxon>
        <taxon>Hexapoda</taxon>
        <taxon>Insecta</taxon>
        <taxon>Pterygota</taxon>
        <taxon>Neoptera</taxon>
        <taxon>Endopterygota</taxon>
        <taxon>Lepidoptera</taxon>
        <taxon>Glossata</taxon>
        <taxon>Ditrysia</taxon>
        <taxon>Tineoidea</taxon>
        <taxon>Psychidae</taxon>
        <taxon>Oiketicinae</taxon>
        <taxon>Eumeta</taxon>
    </lineage>
</organism>
<accession>A0A4C1X8W8</accession>
<proteinExistence type="predicted"/>
<gene>
    <name evidence="1" type="ORF">EVAR_14013_1</name>
</gene>
<comment type="caution">
    <text evidence="1">The sequence shown here is derived from an EMBL/GenBank/DDBJ whole genome shotgun (WGS) entry which is preliminary data.</text>
</comment>
<evidence type="ECO:0000313" key="2">
    <source>
        <dbReference type="Proteomes" id="UP000299102"/>
    </source>
</evidence>